<organism evidence="2">
    <name type="scientific">Guillardia theta</name>
    <name type="common">Cryptophyte</name>
    <name type="synonym">Cryptomonas phi</name>
    <dbReference type="NCBI Taxonomy" id="55529"/>
    <lineage>
        <taxon>Eukaryota</taxon>
        <taxon>Cryptophyceae</taxon>
        <taxon>Pyrenomonadales</taxon>
        <taxon>Geminigeraceae</taxon>
        <taxon>Guillardia</taxon>
    </lineage>
</organism>
<feature type="signal peptide" evidence="1">
    <location>
        <begin position="1"/>
        <end position="19"/>
    </location>
</feature>
<dbReference type="EMBL" id="HBKN01028335">
    <property type="protein sequence ID" value="CAE2311987.1"/>
    <property type="molecule type" value="Transcribed_RNA"/>
</dbReference>
<dbReference type="InterPro" id="IPR011042">
    <property type="entry name" value="6-blade_b-propeller_TolB-like"/>
</dbReference>
<accession>A0A7S4L180</accession>
<dbReference type="SUPFAM" id="SSF63825">
    <property type="entry name" value="YWTD domain"/>
    <property type="match status" value="1"/>
</dbReference>
<sequence length="154" mass="16954">MPLSLFLLLPLSSSSSSSSLSPPLFSSSGFPVGIAIHSESSTLAVADTGNDRIQLLSTSGRHLKTIRSGKEEEGRVKDVRFKSVHSIAITRERIFMTDPKNNSIEVLARDGSRVLSIREEVELQQPTELLVVEEKIVVFSDMDGKRVQIMEPMT</sequence>
<feature type="chain" id="PRO_5031445923" evidence="1">
    <location>
        <begin position="20"/>
        <end position="154"/>
    </location>
</feature>
<evidence type="ECO:0000256" key="1">
    <source>
        <dbReference type="SAM" id="SignalP"/>
    </source>
</evidence>
<protein>
    <submittedName>
        <fullName evidence="2">Uncharacterized protein</fullName>
    </submittedName>
</protein>
<dbReference type="Gene3D" id="2.120.10.30">
    <property type="entry name" value="TolB, C-terminal domain"/>
    <property type="match status" value="1"/>
</dbReference>
<reference evidence="2" key="1">
    <citation type="submission" date="2021-01" db="EMBL/GenBank/DDBJ databases">
        <authorList>
            <person name="Corre E."/>
            <person name="Pelletier E."/>
            <person name="Niang G."/>
            <person name="Scheremetjew M."/>
            <person name="Finn R."/>
            <person name="Kale V."/>
            <person name="Holt S."/>
            <person name="Cochrane G."/>
            <person name="Meng A."/>
            <person name="Brown T."/>
            <person name="Cohen L."/>
        </authorList>
    </citation>
    <scope>NUCLEOTIDE SEQUENCE</scope>
    <source>
        <strain evidence="2">CCMP 2712</strain>
    </source>
</reference>
<dbReference type="AlphaFoldDB" id="A0A7S4L180"/>
<proteinExistence type="predicted"/>
<evidence type="ECO:0000313" key="2">
    <source>
        <dbReference type="EMBL" id="CAE2311987.1"/>
    </source>
</evidence>
<name>A0A7S4L180_GUITH</name>
<gene>
    <name evidence="2" type="ORF">GTHE00462_LOCUS21938</name>
</gene>
<keyword evidence="1" id="KW-0732">Signal</keyword>